<proteinExistence type="predicted"/>
<evidence type="ECO:0000256" key="1">
    <source>
        <dbReference type="SAM" id="MobiDB-lite"/>
    </source>
</evidence>
<dbReference type="AlphaFoldDB" id="A0A1X7JN35"/>
<dbReference type="STRING" id="561061.SAMN05660862_1955"/>
<dbReference type="InterPro" id="IPR028082">
    <property type="entry name" value="Peripla_BP_I"/>
</dbReference>
<dbReference type="PANTHER" id="PTHR30483">
    <property type="entry name" value="LEUCINE-SPECIFIC-BINDING PROTEIN"/>
    <property type="match status" value="1"/>
</dbReference>
<organism evidence="2 3">
    <name type="scientific">Sphingobacterium psychroaquaticum</name>
    <dbReference type="NCBI Taxonomy" id="561061"/>
    <lineage>
        <taxon>Bacteria</taxon>
        <taxon>Pseudomonadati</taxon>
        <taxon>Bacteroidota</taxon>
        <taxon>Sphingobacteriia</taxon>
        <taxon>Sphingobacteriales</taxon>
        <taxon>Sphingobacteriaceae</taxon>
        <taxon>Sphingobacterium</taxon>
    </lineage>
</organism>
<reference evidence="2 3" key="1">
    <citation type="submission" date="2017-04" db="EMBL/GenBank/DDBJ databases">
        <authorList>
            <person name="Afonso C.L."/>
            <person name="Miller P.J."/>
            <person name="Scott M.A."/>
            <person name="Spackman E."/>
            <person name="Goraichik I."/>
            <person name="Dimitrov K.M."/>
            <person name="Suarez D.L."/>
            <person name="Swayne D.E."/>
        </authorList>
    </citation>
    <scope>NUCLEOTIDE SEQUENCE [LARGE SCALE GENOMIC DNA]</scope>
    <source>
        <strain evidence="2 3">DSM 22418</strain>
    </source>
</reference>
<accession>A0A1X7JN35</accession>
<feature type="compositionally biased region" description="Basic and acidic residues" evidence="1">
    <location>
        <begin position="52"/>
        <end position="64"/>
    </location>
</feature>
<keyword evidence="3" id="KW-1185">Reference proteome</keyword>
<sequence>MISVQNHQQRLSGNKILTGLGIILALGACSPKTTGVLQSPGHQGGMVSGQPVKKEDNKSTSAHKVELTKEEREAKFIAEKRSKNNSITLVLPFQLDKVNPAALSKADVTRSSIALDFYQGFQMGLDEVAKQGKSFVLDVVDSRDDELHNSRIANSLDVRGASLIVGPVYPKEIRSFGEGLVDKSVLQINPLAASRATDYNLSNLVSLTPSITMHTRAMASQMARDAGSGDVLIIYSTGDADGKQFLTGFAGEIRKVKPSAQIKTVSSLAQLNEAMTTTGSNLIAVGTTEKTELRSFLSNLDKKVKEGYYTFKLYGHPLWDRIDFSGFENFENYSPIISAEAHIKSWSSAVKDFREKYTASFGVAPSDHAFKGYDVARYFGNLMAKYGADYANHVTKESYDGIYSSYNFEKNNTAGYLNNAVSYKVYRGNTFQLN</sequence>
<protein>
    <recommendedName>
        <fullName evidence="4">Substrate-binding protein</fullName>
    </recommendedName>
</protein>
<dbReference type="Gene3D" id="3.40.50.2300">
    <property type="match status" value="2"/>
</dbReference>
<gene>
    <name evidence="2" type="ORF">SAMN05660862_1955</name>
</gene>
<evidence type="ECO:0000313" key="2">
    <source>
        <dbReference type="EMBL" id="SMG29630.1"/>
    </source>
</evidence>
<name>A0A1X7JN35_9SPHI</name>
<dbReference type="SUPFAM" id="SSF53822">
    <property type="entry name" value="Periplasmic binding protein-like I"/>
    <property type="match status" value="1"/>
</dbReference>
<dbReference type="InterPro" id="IPR051010">
    <property type="entry name" value="BCAA_transport"/>
</dbReference>
<dbReference type="EMBL" id="FXAU01000003">
    <property type="protein sequence ID" value="SMG29630.1"/>
    <property type="molecule type" value="Genomic_DNA"/>
</dbReference>
<feature type="region of interest" description="Disordered" evidence="1">
    <location>
        <begin position="37"/>
        <end position="64"/>
    </location>
</feature>
<dbReference type="Proteomes" id="UP000192980">
    <property type="component" value="Unassembled WGS sequence"/>
</dbReference>
<evidence type="ECO:0000313" key="3">
    <source>
        <dbReference type="Proteomes" id="UP000192980"/>
    </source>
</evidence>
<dbReference type="RefSeq" id="WP_234991188.1">
    <property type="nucleotide sequence ID" value="NZ_CP038029.1"/>
</dbReference>
<dbReference type="PANTHER" id="PTHR30483:SF6">
    <property type="entry name" value="PERIPLASMIC BINDING PROTEIN OF ABC TRANSPORTER FOR NATURAL AMINO ACIDS"/>
    <property type="match status" value="1"/>
</dbReference>
<evidence type="ECO:0008006" key="4">
    <source>
        <dbReference type="Google" id="ProtNLM"/>
    </source>
</evidence>